<dbReference type="GO" id="GO:0005789">
    <property type="term" value="C:endoplasmic reticulum membrane"/>
    <property type="evidence" value="ECO:0007669"/>
    <property type="project" value="TreeGrafter"/>
</dbReference>
<accession>A0A5E4R163</accession>
<feature type="transmembrane region" description="Helical" evidence="14">
    <location>
        <begin position="320"/>
        <end position="341"/>
    </location>
</feature>
<evidence type="ECO:0000313" key="17">
    <source>
        <dbReference type="Proteomes" id="UP000324832"/>
    </source>
</evidence>
<dbReference type="PANTHER" id="PTHR11351:SF31">
    <property type="entry name" value="DESATURASE 1, ISOFORM A-RELATED"/>
    <property type="match status" value="1"/>
</dbReference>
<comment type="similarity">
    <text evidence="2 13">Belongs to the fatty acid desaturase type 1 family.</text>
</comment>
<keyword evidence="12 13" id="KW-0275">Fatty acid biosynthesis</keyword>
<evidence type="ECO:0000256" key="1">
    <source>
        <dbReference type="ARBA" id="ARBA00004141"/>
    </source>
</evidence>
<dbReference type="PROSITE" id="PS00476">
    <property type="entry name" value="FATTY_ACID_DESATUR_1"/>
    <property type="match status" value="2"/>
</dbReference>
<keyword evidence="7 14" id="KW-1133">Transmembrane helix</keyword>
<feature type="transmembrane region" description="Helical" evidence="14">
    <location>
        <begin position="348"/>
        <end position="368"/>
    </location>
</feature>
<dbReference type="InterPro" id="IPR005804">
    <property type="entry name" value="FA_desaturase_dom"/>
</dbReference>
<dbReference type="CDD" id="cd03505">
    <property type="entry name" value="Delta9-FADS-like"/>
    <property type="match status" value="2"/>
</dbReference>
<comment type="domain">
    <text evidence="13">The histidine box domains are involved in binding the catalytic metal ions.</text>
</comment>
<dbReference type="AlphaFoldDB" id="A0A5E4R163"/>
<evidence type="ECO:0000256" key="7">
    <source>
        <dbReference type="ARBA" id="ARBA00022989"/>
    </source>
</evidence>
<evidence type="ECO:0000256" key="5">
    <source>
        <dbReference type="ARBA" id="ARBA00022723"/>
    </source>
</evidence>
<evidence type="ECO:0000256" key="3">
    <source>
        <dbReference type="ARBA" id="ARBA00022516"/>
    </source>
</evidence>
<evidence type="ECO:0000256" key="13">
    <source>
        <dbReference type="RuleBase" id="RU000581"/>
    </source>
</evidence>
<dbReference type="InterPro" id="IPR015876">
    <property type="entry name" value="Acyl-CoA_DS"/>
</dbReference>
<keyword evidence="17" id="KW-1185">Reference proteome</keyword>
<dbReference type="Proteomes" id="UP000324832">
    <property type="component" value="Unassembled WGS sequence"/>
</dbReference>
<dbReference type="Pfam" id="PF00487">
    <property type="entry name" value="FA_desaturase"/>
    <property type="match status" value="1"/>
</dbReference>
<dbReference type="PANTHER" id="PTHR11351">
    <property type="entry name" value="ACYL-COA DESATURASE"/>
    <property type="match status" value="1"/>
</dbReference>
<sequence>MPPNQSNGDFLEHSNEGLEKLVPGRITPRKYVIDYPHVALFGYGNAAACYGLYLAITKATWNTLFFTKLPLQILLMVMQTLSFQRTVAHWVRDHRLHHRYSDTDADPHNASRGFFFSHIGWLLVKEHEEVEKRIKHVDMTDILSNPVLKFQYDLLPSTIIPVYFWGESLNVAWHLAVLRCTLNQHMTFLVNSAAHIWGNKPYDHSIKPAQNLTVSVASLGEGFHNYHHTFPWDYRAAELGNNCLNMTTLFIDFFKWIGWAYDLKTVDEDTIRNRAKRTGDGSDLWGLKEISEGDLLRQPFEDLEKLVPGRFTPRKYIIDYPHVALFGYGHAAACYGLYLAITKASWNTIFFNWLIFVLASVGVTAGAHRLWSHRAFKAKFPLQVLLMVMQTLSFQRTVAHWVRDHRLHHSYAEPFIIIISLLPPTIIPVYFWGESLNIAWHLAVLRCTINQHMTFLINSAAHIWGNKPYDRSIKPTQNLSVSVASFGEGFHNYHHTFPWDYRAAELGNNWLNMTTLFIDFFEWIGWAYDLKTVDKNIVRNRAKRTGDESDLWGLKKTFKKDNFKQKIFE</sequence>
<dbReference type="PRINTS" id="PR00075">
    <property type="entry name" value="FACDDSATRASE"/>
</dbReference>
<gene>
    <name evidence="16" type="ORF">LSINAPIS_LOCUS13895</name>
</gene>
<keyword evidence="3 13" id="KW-0444">Lipid biosynthesis</keyword>
<evidence type="ECO:0000256" key="12">
    <source>
        <dbReference type="ARBA" id="ARBA00023160"/>
    </source>
</evidence>
<dbReference type="EMBL" id="FZQP02006825">
    <property type="protein sequence ID" value="VVD04035.1"/>
    <property type="molecule type" value="Genomic_DNA"/>
</dbReference>
<keyword evidence="5" id="KW-0479">Metal-binding</keyword>
<dbReference type="GO" id="GO:0004768">
    <property type="term" value="F:stearoyl-CoA 9-desaturase activity"/>
    <property type="evidence" value="ECO:0007669"/>
    <property type="project" value="TreeGrafter"/>
</dbReference>
<evidence type="ECO:0000259" key="15">
    <source>
        <dbReference type="Pfam" id="PF00487"/>
    </source>
</evidence>
<dbReference type="InterPro" id="IPR001522">
    <property type="entry name" value="FADS-1_CS"/>
</dbReference>
<comment type="cofactor">
    <cofactor evidence="13">
        <name>Fe(2+)</name>
        <dbReference type="ChEBI" id="CHEBI:29033"/>
    </cofactor>
</comment>
<feature type="domain" description="Fatty acid desaturase" evidence="15">
    <location>
        <begin position="72"/>
        <end position="231"/>
    </location>
</feature>
<evidence type="ECO:0000256" key="6">
    <source>
        <dbReference type="ARBA" id="ARBA00022832"/>
    </source>
</evidence>
<protein>
    <recommendedName>
        <fullName evidence="15">Fatty acid desaturase domain-containing protein</fullName>
    </recommendedName>
</protein>
<dbReference type="GO" id="GO:0006636">
    <property type="term" value="P:unsaturated fatty acid biosynthetic process"/>
    <property type="evidence" value="ECO:0007669"/>
    <property type="project" value="TreeGrafter"/>
</dbReference>
<keyword evidence="4 13" id="KW-0812">Transmembrane</keyword>
<name>A0A5E4R163_9NEOP</name>
<keyword evidence="10" id="KW-0443">Lipid metabolism</keyword>
<evidence type="ECO:0000256" key="2">
    <source>
        <dbReference type="ARBA" id="ARBA00009295"/>
    </source>
</evidence>
<reference evidence="16 17" key="1">
    <citation type="submission" date="2017-07" db="EMBL/GenBank/DDBJ databases">
        <authorList>
            <person name="Talla V."/>
            <person name="Backstrom N."/>
        </authorList>
    </citation>
    <scope>NUCLEOTIDE SEQUENCE [LARGE SCALE GENOMIC DNA]</scope>
</reference>
<evidence type="ECO:0000313" key="16">
    <source>
        <dbReference type="EMBL" id="VVD04035.1"/>
    </source>
</evidence>
<proteinExistence type="inferred from homology"/>
<evidence type="ECO:0000256" key="9">
    <source>
        <dbReference type="ARBA" id="ARBA00023004"/>
    </source>
</evidence>
<evidence type="ECO:0000256" key="14">
    <source>
        <dbReference type="SAM" id="Phobius"/>
    </source>
</evidence>
<keyword evidence="9" id="KW-0408">Iron</keyword>
<keyword evidence="8 13" id="KW-0560">Oxidoreductase</keyword>
<dbReference type="GO" id="GO:0005506">
    <property type="term" value="F:iron ion binding"/>
    <property type="evidence" value="ECO:0007669"/>
    <property type="project" value="TreeGrafter"/>
</dbReference>
<keyword evidence="11 14" id="KW-0472">Membrane</keyword>
<organism evidence="16 17">
    <name type="scientific">Leptidea sinapis</name>
    <dbReference type="NCBI Taxonomy" id="189913"/>
    <lineage>
        <taxon>Eukaryota</taxon>
        <taxon>Metazoa</taxon>
        <taxon>Ecdysozoa</taxon>
        <taxon>Arthropoda</taxon>
        <taxon>Hexapoda</taxon>
        <taxon>Insecta</taxon>
        <taxon>Pterygota</taxon>
        <taxon>Neoptera</taxon>
        <taxon>Endopterygota</taxon>
        <taxon>Lepidoptera</taxon>
        <taxon>Glossata</taxon>
        <taxon>Ditrysia</taxon>
        <taxon>Papilionoidea</taxon>
        <taxon>Pieridae</taxon>
        <taxon>Dismorphiinae</taxon>
        <taxon>Leptidea</taxon>
    </lineage>
</organism>
<feature type="transmembrane region" description="Helical" evidence="14">
    <location>
        <begin position="411"/>
        <end position="432"/>
    </location>
</feature>
<evidence type="ECO:0000256" key="4">
    <source>
        <dbReference type="ARBA" id="ARBA00022692"/>
    </source>
</evidence>
<evidence type="ECO:0000256" key="11">
    <source>
        <dbReference type="ARBA" id="ARBA00023136"/>
    </source>
</evidence>
<keyword evidence="6" id="KW-0276">Fatty acid metabolism</keyword>
<evidence type="ECO:0000256" key="8">
    <source>
        <dbReference type="ARBA" id="ARBA00023002"/>
    </source>
</evidence>
<comment type="subcellular location">
    <subcellularLocation>
        <location evidence="1">Membrane</location>
        <topology evidence="1">Multi-pass membrane protein</topology>
    </subcellularLocation>
</comment>
<evidence type="ECO:0000256" key="10">
    <source>
        <dbReference type="ARBA" id="ARBA00023098"/>
    </source>
</evidence>